<evidence type="ECO:0000313" key="1">
    <source>
        <dbReference type="EMBL" id="CEG40587.1"/>
    </source>
</evidence>
<dbReference type="Proteomes" id="UP000054928">
    <property type="component" value="Unassembled WGS sequence"/>
</dbReference>
<sequence length="96" mass="10650">MLILCLSWSMLIDAFLRHIKRQFFTISYVIAVETALLLPVGNNGCCVVIFSCTPALSRTLCSITPSNLSCFDHLFPNAAEPLIAVSRMDCPSREQL</sequence>
<dbReference type="EMBL" id="CCYD01000523">
    <property type="protein sequence ID" value="CEG40587.1"/>
    <property type="molecule type" value="Genomic_DNA"/>
</dbReference>
<dbReference type="RefSeq" id="XP_036263154.1">
    <property type="nucleotide sequence ID" value="XM_036407453.1"/>
</dbReference>
<reference evidence="2" key="1">
    <citation type="submission" date="2014-09" db="EMBL/GenBank/DDBJ databases">
        <authorList>
            <person name="Sharma Rahul"/>
            <person name="Thines Marco"/>
        </authorList>
    </citation>
    <scope>NUCLEOTIDE SEQUENCE [LARGE SCALE GENOMIC DNA]</scope>
</reference>
<organism evidence="1 2">
    <name type="scientific">Plasmopara halstedii</name>
    <name type="common">Downy mildew of sunflower</name>
    <dbReference type="NCBI Taxonomy" id="4781"/>
    <lineage>
        <taxon>Eukaryota</taxon>
        <taxon>Sar</taxon>
        <taxon>Stramenopiles</taxon>
        <taxon>Oomycota</taxon>
        <taxon>Peronosporomycetes</taxon>
        <taxon>Peronosporales</taxon>
        <taxon>Peronosporaceae</taxon>
        <taxon>Plasmopara</taxon>
    </lineage>
</organism>
<name>A0A0N7L562_PLAHL</name>
<keyword evidence="2" id="KW-1185">Reference proteome</keyword>
<proteinExistence type="predicted"/>
<dbReference type="GeneID" id="59053122"/>
<protein>
    <submittedName>
        <fullName evidence="1">Uncharacterized protein</fullName>
    </submittedName>
</protein>
<accession>A0A0N7L562</accession>
<dbReference type="AlphaFoldDB" id="A0A0N7L562"/>
<evidence type="ECO:0000313" key="2">
    <source>
        <dbReference type="Proteomes" id="UP000054928"/>
    </source>
</evidence>